<evidence type="ECO:0000313" key="2">
    <source>
        <dbReference type="Proteomes" id="UP001338125"/>
    </source>
</evidence>
<dbReference type="EMBL" id="JAVFKD010000016">
    <property type="protein sequence ID" value="KAK5987212.1"/>
    <property type="molecule type" value="Genomic_DNA"/>
</dbReference>
<name>A0ABR0S5U7_9HYPO</name>
<protein>
    <submittedName>
        <fullName evidence="1">Uncharacterized protein</fullName>
    </submittedName>
</protein>
<keyword evidence="2" id="KW-1185">Reference proteome</keyword>
<gene>
    <name evidence="1" type="ORF">PT974_11336</name>
</gene>
<accession>A0ABR0S5U7</accession>
<evidence type="ECO:0000313" key="1">
    <source>
        <dbReference type="EMBL" id="KAK5987212.1"/>
    </source>
</evidence>
<organism evidence="1 2">
    <name type="scientific">Cladobotryum mycophilum</name>
    <dbReference type="NCBI Taxonomy" id="491253"/>
    <lineage>
        <taxon>Eukaryota</taxon>
        <taxon>Fungi</taxon>
        <taxon>Dikarya</taxon>
        <taxon>Ascomycota</taxon>
        <taxon>Pezizomycotina</taxon>
        <taxon>Sordariomycetes</taxon>
        <taxon>Hypocreomycetidae</taxon>
        <taxon>Hypocreales</taxon>
        <taxon>Hypocreaceae</taxon>
        <taxon>Cladobotryum</taxon>
    </lineage>
</organism>
<sequence length="169" mass="19378">MATLGVPPEIALQEEIGNNSTKRFPSLSYCVSYKPKCWIPRPERIHLEKVFLARSSPHCQLSVREPLPHVPDPVLESPKYMRWATSSDIETLYIHGRSYSAAHDIADRIFLAWQAQCRDRDINYRMALSFTFDSADPLRNSASDMLASIIVHYIASNRFESLNHTYPIL</sequence>
<proteinExistence type="predicted"/>
<comment type="caution">
    <text evidence="1">The sequence shown here is derived from an EMBL/GenBank/DDBJ whole genome shotgun (WGS) entry which is preliminary data.</text>
</comment>
<reference evidence="1 2" key="1">
    <citation type="submission" date="2024-01" db="EMBL/GenBank/DDBJ databases">
        <title>Complete genome of Cladobotryum mycophilum ATHUM6906.</title>
        <authorList>
            <person name="Christinaki A.C."/>
            <person name="Myridakis A.I."/>
            <person name="Kouvelis V.N."/>
        </authorList>
    </citation>
    <scope>NUCLEOTIDE SEQUENCE [LARGE SCALE GENOMIC DNA]</scope>
    <source>
        <strain evidence="1 2">ATHUM6906</strain>
    </source>
</reference>
<dbReference type="Proteomes" id="UP001338125">
    <property type="component" value="Unassembled WGS sequence"/>
</dbReference>